<keyword evidence="2" id="KW-0238">DNA-binding</keyword>
<dbReference type="RefSeq" id="WP_006075600.1">
    <property type="nucleotide sequence ID" value="NZ_CP033577.1"/>
</dbReference>
<dbReference type="Gene3D" id="3.90.960.10">
    <property type="entry name" value="YbaK/aminoacyl-tRNA synthetase-associated domain"/>
    <property type="match status" value="1"/>
</dbReference>
<dbReference type="GO" id="GO:0002161">
    <property type="term" value="F:aminoacyl-tRNA deacylase activity"/>
    <property type="evidence" value="ECO:0007669"/>
    <property type="project" value="InterPro"/>
</dbReference>
<organism evidence="2 3">
    <name type="scientific">Vibrio mediterranei</name>
    <dbReference type="NCBI Taxonomy" id="689"/>
    <lineage>
        <taxon>Bacteria</taxon>
        <taxon>Pseudomonadati</taxon>
        <taxon>Pseudomonadota</taxon>
        <taxon>Gammaproteobacteria</taxon>
        <taxon>Vibrionales</taxon>
        <taxon>Vibrionaceae</taxon>
        <taxon>Vibrio</taxon>
    </lineage>
</organism>
<dbReference type="CDD" id="cd04332">
    <property type="entry name" value="YbaK_like"/>
    <property type="match status" value="1"/>
</dbReference>
<sequence length="167" mass="18537">MDNTQQIYLTNVALLNEHAISFNQWQHEPILDFATDERIAKELGWTGTHSKSLFLKKKGGGFALFLTDKDTRLDKALLKQAVGKRTSICSNEDMTEQIGCVPGAVCPIGLPEEIMIVVDKALFSAQEVLYTPGLPEWTFGLSGADLKRVLFLLPNDIIELDMKKGEA</sequence>
<dbReference type="GO" id="GO:0003677">
    <property type="term" value="F:DNA binding"/>
    <property type="evidence" value="ECO:0007669"/>
    <property type="project" value="UniProtKB-KW"/>
</dbReference>
<dbReference type="EMBL" id="CP033577">
    <property type="protein sequence ID" value="AYV21771.1"/>
    <property type="molecule type" value="Genomic_DNA"/>
</dbReference>
<dbReference type="InterPro" id="IPR036754">
    <property type="entry name" value="YbaK/aa-tRNA-synt-asso_dom_sf"/>
</dbReference>
<feature type="domain" description="YbaK/aminoacyl-tRNA synthetase-associated" evidence="1">
    <location>
        <begin position="37"/>
        <end position="148"/>
    </location>
</feature>
<dbReference type="Pfam" id="PF04073">
    <property type="entry name" value="tRNA_edit"/>
    <property type="match status" value="1"/>
</dbReference>
<dbReference type="InterPro" id="IPR007214">
    <property type="entry name" value="YbaK/aa-tRNA-synth-assoc-dom"/>
</dbReference>
<evidence type="ECO:0000259" key="1">
    <source>
        <dbReference type="Pfam" id="PF04073"/>
    </source>
</evidence>
<protein>
    <submittedName>
        <fullName evidence="2">DNA-binding protein</fullName>
    </submittedName>
</protein>
<evidence type="ECO:0000313" key="3">
    <source>
        <dbReference type="Proteomes" id="UP000279760"/>
    </source>
</evidence>
<dbReference type="Proteomes" id="UP000279760">
    <property type="component" value="Chromosome 1"/>
</dbReference>
<dbReference type="AlphaFoldDB" id="A0A3G4VFJ2"/>
<evidence type="ECO:0000313" key="2">
    <source>
        <dbReference type="EMBL" id="AYV21771.1"/>
    </source>
</evidence>
<dbReference type="SUPFAM" id="SSF55826">
    <property type="entry name" value="YbaK/ProRS associated domain"/>
    <property type="match status" value="1"/>
</dbReference>
<proteinExistence type="predicted"/>
<accession>A0A3G4VFJ2</accession>
<reference evidence="2 3" key="1">
    <citation type="submission" date="2018-11" db="EMBL/GenBank/DDBJ databases">
        <title>Complete Genome Sequence of Vbrio mediterranei 117-T6: a Potential Pathogen Bacteria Isolated from the Conchocelis of Pyropia.</title>
        <authorList>
            <person name="Liu Q."/>
        </authorList>
    </citation>
    <scope>NUCLEOTIDE SEQUENCE [LARGE SCALE GENOMIC DNA]</scope>
    <source>
        <strain evidence="2 3">117-T6</strain>
    </source>
</reference>
<gene>
    <name evidence="2" type="ORF">ECB94_11170</name>
</gene>
<name>A0A3G4VFJ2_9VIBR</name>